<comment type="caution">
    <text evidence="2">The sequence shown here is derived from an EMBL/GenBank/DDBJ whole genome shotgun (WGS) entry which is preliminary data.</text>
</comment>
<protein>
    <submittedName>
        <fullName evidence="2">Uncharacterized protein</fullName>
    </submittedName>
</protein>
<keyword evidence="3" id="KW-1185">Reference proteome</keyword>
<evidence type="ECO:0000313" key="2">
    <source>
        <dbReference type="EMBL" id="KAJ3507344.1"/>
    </source>
</evidence>
<reference evidence="2" key="1">
    <citation type="submission" date="2022-07" db="EMBL/GenBank/DDBJ databases">
        <title>Genome Sequence of Agrocybe chaxingu.</title>
        <authorList>
            <person name="Buettner E."/>
        </authorList>
    </citation>
    <scope>NUCLEOTIDE SEQUENCE</scope>
    <source>
        <strain evidence="2">MP-N11</strain>
    </source>
</reference>
<feature type="region of interest" description="Disordered" evidence="1">
    <location>
        <begin position="117"/>
        <end position="157"/>
    </location>
</feature>
<organism evidence="2 3">
    <name type="scientific">Agrocybe chaxingu</name>
    <dbReference type="NCBI Taxonomy" id="84603"/>
    <lineage>
        <taxon>Eukaryota</taxon>
        <taxon>Fungi</taxon>
        <taxon>Dikarya</taxon>
        <taxon>Basidiomycota</taxon>
        <taxon>Agaricomycotina</taxon>
        <taxon>Agaricomycetes</taxon>
        <taxon>Agaricomycetidae</taxon>
        <taxon>Agaricales</taxon>
        <taxon>Agaricineae</taxon>
        <taxon>Strophariaceae</taxon>
        <taxon>Agrocybe</taxon>
    </lineage>
</organism>
<sequence>MFAEEDGMRGGWRVTVRNLDALKPVEEHFEHARRLQAELRERLGRRSRPSDVTSSSPALFAFTTHVASIPTNSSRDRSRTCPLDLRVAVSRMSKSRGCEGRRERCGCADVPKDFQQQEEEEGGYSIINGPDNTASANEGRMASNALPSNSAGSSAYESGLSEITAIHQDGMLSYVNSVEDPG</sequence>
<feature type="compositionally biased region" description="Polar residues" evidence="1">
    <location>
        <begin position="145"/>
        <end position="156"/>
    </location>
</feature>
<evidence type="ECO:0000256" key="1">
    <source>
        <dbReference type="SAM" id="MobiDB-lite"/>
    </source>
</evidence>
<proteinExistence type="predicted"/>
<dbReference type="Proteomes" id="UP001148786">
    <property type="component" value="Unassembled WGS sequence"/>
</dbReference>
<dbReference type="EMBL" id="JANKHO010000669">
    <property type="protein sequence ID" value="KAJ3507344.1"/>
    <property type="molecule type" value="Genomic_DNA"/>
</dbReference>
<dbReference type="AlphaFoldDB" id="A0A9W8K5Q0"/>
<accession>A0A9W8K5Q0</accession>
<gene>
    <name evidence="2" type="ORF">NLJ89_g6357</name>
</gene>
<evidence type="ECO:0000313" key="3">
    <source>
        <dbReference type="Proteomes" id="UP001148786"/>
    </source>
</evidence>
<name>A0A9W8K5Q0_9AGAR</name>